<dbReference type="RefSeq" id="WP_163476708.1">
    <property type="nucleotide sequence ID" value="NZ_JAAGWE010000017.1"/>
</dbReference>
<evidence type="ECO:0000313" key="1">
    <source>
        <dbReference type="EMBL" id="NEM06569.1"/>
    </source>
</evidence>
<protein>
    <submittedName>
        <fullName evidence="1">Uncharacterized protein</fullName>
    </submittedName>
</protein>
<sequence length="125" mass="12469">MRGLGQWGIRTKVVALAVAGVAVTGGAMAGVSAWQSARSADTTQESVTDLVEVSVARTAAGAHDVVATQGQSTAARVDSLLAVALDVLADSGGLAADDVGRAHAAAVELDGLSQELTRLLAVFTV</sequence>
<dbReference type="Proteomes" id="UP000471126">
    <property type="component" value="Unassembled WGS sequence"/>
</dbReference>
<organism evidence="1 2">
    <name type="scientific">Geodermatophilus normandii</name>
    <dbReference type="NCBI Taxonomy" id="1137989"/>
    <lineage>
        <taxon>Bacteria</taxon>
        <taxon>Bacillati</taxon>
        <taxon>Actinomycetota</taxon>
        <taxon>Actinomycetes</taxon>
        <taxon>Geodermatophilales</taxon>
        <taxon>Geodermatophilaceae</taxon>
        <taxon>Geodermatophilus</taxon>
    </lineage>
</organism>
<reference evidence="1 2" key="1">
    <citation type="submission" date="2019-12" db="EMBL/GenBank/DDBJ databases">
        <title>WGS of CPCC 203550 I12A-02606.</title>
        <authorList>
            <person name="Jiang Z."/>
        </authorList>
    </citation>
    <scope>NUCLEOTIDE SEQUENCE [LARGE SCALE GENOMIC DNA]</scope>
    <source>
        <strain evidence="1 2">I12A-02606</strain>
    </source>
</reference>
<name>A0A6P0GH32_9ACTN</name>
<dbReference type="AlphaFoldDB" id="A0A6P0GH32"/>
<accession>A0A6P0GH32</accession>
<gene>
    <name evidence="1" type="ORF">GCU54_11155</name>
</gene>
<dbReference type="EMBL" id="JAAGWE010000017">
    <property type="protein sequence ID" value="NEM06569.1"/>
    <property type="molecule type" value="Genomic_DNA"/>
</dbReference>
<proteinExistence type="predicted"/>
<comment type="caution">
    <text evidence="1">The sequence shown here is derived from an EMBL/GenBank/DDBJ whole genome shotgun (WGS) entry which is preliminary data.</text>
</comment>
<evidence type="ECO:0000313" key="2">
    <source>
        <dbReference type="Proteomes" id="UP000471126"/>
    </source>
</evidence>